<dbReference type="Gene3D" id="3.80.10.10">
    <property type="entry name" value="Ribonuclease Inhibitor"/>
    <property type="match status" value="1"/>
</dbReference>
<gene>
    <name evidence="1" type="ORF">VICG_01942</name>
</gene>
<proteinExistence type="predicted"/>
<dbReference type="VEuPathDB" id="MicrosporidiaDB:VICG_01942"/>
<dbReference type="RefSeq" id="XP_007605387.1">
    <property type="nucleotide sequence ID" value="XM_007605325.1"/>
</dbReference>
<dbReference type="HOGENOM" id="CLU_069694_1_0_1"/>
<dbReference type="AlphaFoldDB" id="L2GKM9"/>
<evidence type="ECO:0008006" key="3">
    <source>
        <dbReference type="Google" id="ProtNLM"/>
    </source>
</evidence>
<name>L2GKM9_VITCO</name>
<evidence type="ECO:0000313" key="1">
    <source>
        <dbReference type="EMBL" id="ELA41060.1"/>
    </source>
</evidence>
<dbReference type="EMBL" id="JH370151">
    <property type="protein sequence ID" value="ELA41060.1"/>
    <property type="molecule type" value="Genomic_DNA"/>
</dbReference>
<dbReference type="InterPro" id="IPR032675">
    <property type="entry name" value="LRR_dom_sf"/>
</dbReference>
<dbReference type="OrthoDB" id="433501at2759"/>
<dbReference type="GeneID" id="19882652"/>
<reference evidence="2" key="1">
    <citation type="submission" date="2011-05" db="EMBL/GenBank/DDBJ databases">
        <title>The genome sequence of Vittaforma corneae strain ATCC 50505.</title>
        <authorList>
            <consortium name="The Broad Institute Genome Sequencing Platform"/>
            <person name="Cuomo C."/>
            <person name="Didier E."/>
            <person name="Bowers L."/>
            <person name="Young S.K."/>
            <person name="Zeng Q."/>
            <person name="Gargeya S."/>
            <person name="Fitzgerald M."/>
            <person name="Haas B."/>
            <person name="Abouelleil A."/>
            <person name="Alvarado L."/>
            <person name="Arachchi H.M."/>
            <person name="Berlin A."/>
            <person name="Chapman S.B."/>
            <person name="Gearin G."/>
            <person name="Goldberg J."/>
            <person name="Griggs A."/>
            <person name="Gujja S."/>
            <person name="Hansen M."/>
            <person name="Heiman D."/>
            <person name="Howarth C."/>
            <person name="Larimer J."/>
            <person name="Lui A."/>
            <person name="MacDonald P.J.P."/>
            <person name="McCowen C."/>
            <person name="Montmayeur A."/>
            <person name="Murphy C."/>
            <person name="Neiman D."/>
            <person name="Pearson M."/>
            <person name="Priest M."/>
            <person name="Roberts A."/>
            <person name="Saif S."/>
            <person name="Shea T."/>
            <person name="Sisk P."/>
            <person name="Stolte C."/>
            <person name="Sykes S."/>
            <person name="Wortman J."/>
            <person name="Nusbaum C."/>
            <person name="Birren B."/>
        </authorList>
    </citation>
    <scope>NUCLEOTIDE SEQUENCE [LARGE SCALE GENOMIC DNA]</scope>
    <source>
        <strain evidence="2">ATCC 50505</strain>
    </source>
</reference>
<protein>
    <recommendedName>
        <fullName evidence="3">U2A'/phosphoprotein 32 family A C-terminal domain-containing protein</fullName>
    </recommendedName>
</protein>
<keyword evidence="2" id="KW-1185">Reference proteome</keyword>
<organism evidence="1 2">
    <name type="scientific">Vittaforma corneae (strain ATCC 50505)</name>
    <name type="common">Microsporidian parasite</name>
    <name type="synonym">Nosema corneum</name>
    <dbReference type="NCBI Taxonomy" id="993615"/>
    <lineage>
        <taxon>Eukaryota</taxon>
        <taxon>Fungi</taxon>
        <taxon>Fungi incertae sedis</taxon>
        <taxon>Microsporidia</taxon>
        <taxon>Nosematidae</taxon>
        <taxon>Vittaforma</taxon>
    </lineage>
</organism>
<accession>L2GKM9</accession>
<evidence type="ECO:0000313" key="2">
    <source>
        <dbReference type="Proteomes" id="UP000011082"/>
    </source>
</evidence>
<sequence length="248" mass="28418">MNHPEISEIINEYFGYLNLAQHEDYLSNKADIHEVVAKRLYNYCTLVIYDGPLNEDGSPKEEAVQKSKTYLWGSKLYSIEVSGLRCDCVPIKALRFLADQCGTRNLAISNATIDIAALNSPDFSKITVLSLAYVRLTKMPCLHNLTGLEYLYLNDNEIEHVSFQSYFDAKTDTYRTMPNLKRLILCRNPISSIDARIQKVFPNPSMKIGLDKLYLRYPFSNMKDELQKVCIQLVEPGEKKENESEVKN</sequence>
<dbReference type="InParanoid" id="L2GKM9"/>
<dbReference type="Proteomes" id="UP000011082">
    <property type="component" value="Unassembled WGS sequence"/>
</dbReference>
<dbReference type="SUPFAM" id="SSF52058">
    <property type="entry name" value="L domain-like"/>
    <property type="match status" value="1"/>
</dbReference>